<keyword evidence="9 10" id="KW-0100">Branched-chain amino acid biosynthesis</keyword>
<proteinExistence type="inferred from homology"/>
<feature type="domain" description="Aconitase A/isopropylmalate dehydratase small subunit swivel" evidence="11">
    <location>
        <begin position="1"/>
        <end position="124"/>
    </location>
</feature>
<dbReference type="SUPFAM" id="SSF52016">
    <property type="entry name" value="LeuD/IlvD-like"/>
    <property type="match status" value="1"/>
</dbReference>
<evidence type="ECO:0000256" key="1">
    <source>
        <dbReference type="ARBA" id="ARBA00000491"/>
    </source>
</evidence>
<dbReference type="AlphaFoldDB" id="A0A931HTA6"/>
<evidence type="ECO:0000313" key="12">
    <source>
        <dbReference type="EMBL" id="MBH0228866.1"/>
    </source>
</evidence>
<evidence type="ECO:0000256" key="10">
    <source>
        <dbReference type="HAMAP-Rule" id="MF_01031"/>
    </source>
</evidence>
<dbReference type="InterPro" id="IPR033940">
    <property type="entry name" value="IPMI_Swivel"/>
</dbReference>
<dbReference type="InterPro" id="IPR050075">
    <property type="entry name" value="LeuD"/>
</dbReference>
<keyword evidence="13" id="KW-1185">Reference proteome</keyword>
<sequence>MEPLKYHKGLVYPLNRTNVDTDQIIPKQFLKRIERKGFGQFLFYHWRFHDDGSKREDFSLNDPKYQSASILVGGENFGCGSSREHAPWAIEDYGFRVVIAPSFADIFYNNCFKNGILPIELPNEVVSRMMEKSSSLPYHLEVDLEKQIVSDGESDVSFDIQSYHKEMLLNGWDEIAVTLTYEEEIDQFEKNYEKGVKTLGIS</sequence>
<keyword evidence="7 10" id="KW-0028">Amino-acid biosynthesis</keyword>
<evidence type="ECO:0000256" key="6">
    <source>
        <dbReference type="ARBA" id="ARBA00022430"/>
    </source>
</evidence>
<dbReference type="CDD" id="cd01577">
    <property type="entry name" value="IPMI_Swivel"/>
    <property type="match status" value="1"/>
</dbReference>
<name>A0A931HTA6_9BACI</name>
<comment type="function">
    <text evidence="2 10">Catalyzes the isomerization between 2-isopropylmalate and 3-isopropylmalate, via the formation of 2-isopropylmaleate.</text>
</comment>
<dbReference type="PANTHER" id="PTHR43345:SF5">
    <property type="entry name" value="3-ISOPROPYLMALATE DEHYDRATASE SMALL SUBUNIT"/>
    <property type="match status" value="1"/>
</dbReference>
<dbReference type="Gene3D" id="3.20.19.10">
    <property type="entry name" value="Aconitase, domain 4"/>
    <property type="match status" value="1"/>
</dbReference>
<organism evidence="12 13">
    <name type="scientific">Halobacillus yeomjeoni</name>
    <dbReference type="NCBI Taxonomy" id="311194"/>
    <lineage>
        <taxon>Bacteria</taxon>
        <taxon>Bacillati</taxon>
        <taxon>Bacillota</taxon>
        <taxon>Bacilli</taxon>
        <taxon>Bacillales</taxon>
        <taxon>Bacillaceae</taxon>
        <taxon>Halobacillus</taxon>
    </lineage>
</organism>
<dbReference type="InterPro" id="IPR004431">
    <property type="entry name" value="3-IsopropMal_deHydase_ssu"/>
</dbReference>
<dbReference type="NCBIfam" id="NF002458">
    <property type="entry name" value="PRK01641.1"/>
    <property type="match status" value="1"/>
</dbReference>
<comment type="similarity">
    <text evidence="4 10">Belongs to the LeuD family. LeuD type 1 subfamily.</text>
</comment>
<dbReference type="InterPro" id="IPR000573">
    <property type="entry name" value="AconitaseA/IPMdHydase_ssu_swvl"/>
</dbReference>
<dbReference type="EC" id="4.2.1.33" evidence="10"/>
<dbReference type="Pfam" id="PF00694">
    <property type="entry name" value="Aconitase_C"/>
    <property type="match status" value="1"/>
</dbReference>
<evidence type="ECO:0000256" key="3">
    <source>
        <dbReference type="ARBA" id="ARBA00004729"/>
    </source>
</evidence>
<evidence type="ECO:0000259" key="11">
    <source>
        <dbReference type="Pfam" id="PF00694"/>
    </source>
</evidence>
<evidence type="ECO:0000256" key="9">
    <source>
        <dbReference type="ARBA" id="ARBA00023304"/>
    </source>
</evidence>
<protein>
    <recommendedName>
        <fullName evidence="10">3-isopropylmalate dehydratase small subunit</fullName>
        <ecNumber evidence="10">4.2.1.33</ecNumber>
    </recommendedName>
    <alternativeName>
        <fullName evidence="10">Alpha-IPM isomerase</fullName>
        <shortName evidence="10">IPMI</shortName>
    </alternativeName>
    <alternativeName>
        <fullName evidence="10">Isopropylmalate isomerase</fullName>
    </alternativeName>
</protein>
<evidence type="ECO:0000256" key="5">
    <source>
        <dbReference type="ARBA" id="ARBA00011271"/>
    </source>
</evidence>
<comment type="caution">
    <text evidence="12">The sequence shown here is derived from an EMBL/GenBank/DDBJ whole genome shotgun (WGS) entry which is preliminary data.</text>
</comment>
<accession>A0A931HTA6</accession>
<comment type="catalytic activity">
    <reaction evidence="1 10">
        <text>(2R,3S)-3-isopropylmalate = (2S)-2-isopropylmalate</text>
        <dbReference type="Rhea" id="RHEA:32287"/>
        <dbReference type="ChEBI" id="CHEBI:1178"/>
        <dbReference type="ChEBI" id="CHEBI:35121"/>
        <dbReference type="EC" id="4.2.1.33"/>
    </reaction>
</comment>
<evidence type="ECO:0000313" key="13">
    <source>
        <dbReference type="Proteomes" id="UP000614490"/>
    </source>
</evidence>
<dbReference type="InterPro" id="IPR015928">
    <property type="entry name" value="Aconitase/3IPM_dehydase_swvl"/>
</dbReference>
<keyword evidence="8 10" id="KW-0456">Lyase</keyword>
<dbReference type="Proteomes" id="UP000614490">
    <property type="component" value="Unassembled WGS sequence"/>
</dbReference>
<gene>
    <name evidence="10 12" type="primary">leuD</name>
    <name evidence="12" type="ORF">H0267_01460</name>
</gene>
<dbReference type="GO" id="GO:0003861">
    <property type="term" value="F:3-isopropylmalate dehydratase activity"/>
    <property type="evidence" value="ECO:0007669"/>
    <property type="project" value="UniProtKB-UniRule"/>
</dbReference>
<dbReference type="PANTHER" id="PTHR43345">
    <property type="entry name" value="3-ISOPROPYLMALATE DEHYDRATASE SMALL SUBUNIT 2-RELATED-RELATED"/>
    <property type="match status" value="1"/>
</dbReference>
<dbReference type="GO" id="GO:0009098">
    <property type="term" value="P:L-leucine biosynthetic process"/>
    <property type="evidence" value="ECO:0007669"/>
    <property type="project" value="UniProtKB-UniRule"/>
</dbReference>
<dbReference type="NCBIfam" id="TIGR00171">
    <property type="entry name" value="leuD"/>
    <property type="match status" value="1"/>
</dbReference>
<reference evidence="12 13" key="1">
    <citation type="journal article" date="2005" name="Int. J. Syst. Evol. Microbiol.">
        <title>Halobacillus yeomjeoni sp. nov., isolated from a marine solar saltern in Korea.</title>
        <authorList>
            <person name="Yoon J.H."/>
            <person name="Kang S.J."/>
            <person name="Lee C.H."/>
            <person name="Oh H.W."/>
            <person name="Oh T.K."/>
        </authorList>
    </citation>
    <scope>NUCLEOTIDE SEQUENCE [LARGE SCALE GENOMIC DNA]</scope>
    <source>
        <strain evidence="12 13">KCTC 3957</strain>
    </source>
</reference>
<evidence type="ECO:0000256" key="4">
    <source>
        <dbReference type="ARBA" id="ARBA00009845"/>
    </source>
</evidence>
<dbReference type="RefSeq" id="WP_197315510.1">
    <property type="nucleotide sequence ID" value="NZ_JADZSC010000001.1"/>
</dbReference>
<dbReference type="GO" id="GO:0009316">
    <property type="term" value="C:3-isopropylmalate dehydratase complex"/>
    <property type="evidence" value="ECO:0007669"/>
    <property type="project" value="InterPro"/>
</dbReference>
<evidence type="ECO:0000256" key="2">
    <source>
        <dbReference type="ARBA" id="ARBA00002695"/>
    </source>
</evidence>
<comment type="pathway">
    <text evidence="3 10">Amino-acid biosynthesis; L-leucine biosynthesis; L-leucine from 3-methyl-2-oxobutanoate: step 2/4.</text>
</comment>
<keyword evidence="6 10" id="KW-0432">Leucine biosynthesis</keyword>
<dbReference type="EMBL" id="JADZSC010000001">
    <property type="protein sequence ID" value="MBH0228866.1"/>
    <property type="molecule type" value="Genomic_DNA"/>
</dbReference>
<dbReference type="HAMAP" id="MF_01031">
    <property type="entry name" value="LeuD_type1"/>
    <property type="match status" value="1"/>
</dbReference>
<dbReference type="FunFam" id="3.20.19.10:FF:000003">
    <property type="entry name" value="3-isopropylmalate dehydratase small subunit"/>
    <property type="match status" value="1"/>
</dbReference>
<evidence type="ECO:0000256" key="7">
    <source>
        <dbReference type="ARBA" id="ARBA00022605"/>
    </source>
</evidence>
<comment type="subunit">
    <text evidence="5 10">Heterodimer of LeuC and LeuD.</text>
</comment>
<evidence type="ECO:0000256" key="8">
    <source>
        <dbReference type="ARBA" id="ARBA00023239"/>
    </source>
</evidence>